<protein>
    <submittedName>
        <fullName evidence="3">Histidine triad nucleotide-binding protein</fullName>
    </submittedName>
</protein>
<gene>
    <name evidence="3" type="ORF">ACFSYH_01055</name>
</gene>
<sequence>MANSHNPTADCIFCKIIAGELTSQTIAETDRVIAFRDINPQAPLHALIVPKRHYGDVAQVAGADPELLAEMVSLADEVASEHADGQFRFIFNSGPNAGQSVFHVHGHVLGGTKLGWNPA</sequence>
<accession>A0ABW5XBQ8</accession>
<dbReference type="InterPro" id="IPR001310">
    <property type="entry name" value="Histidine_triad_HIT"/>
</dbReference>
<dbReference type="RefSeq" id="WP_377464596.1">
    <property type="nucleotide sequence ID" value="NZ_JBHUOP010000001.1"/>
</dbReference>
<dbReference type="Pfam" id="PF01230">
    <property type="entry name" value="HIT"/>
    <property type="match status" value="1"/>
</dbReference>
<dbReference type="SUPFAM" id="SSF54197">
    <property type="entry name" value="HIT-like"/>
    <property type="match status" value="1"/>
</dbReference>
<reference evidence="4" key="1">
    <citation type="journal article" date="2019" name="Int. J. Syst. Evol. Microbiol.">
        <title>The Global Catalogue of Microorganisms (GCM) 10K type strain sequencing project: providing services to taxonomists for standard genome sequencing and annotation.</title>
        <authorList>
            <consortium name="The Broad Institute Genomics Platform"/>
            <consortium name="The Broad Institute Genome Sequencing Center for Infectious Disease"/>
            <person name="Wu L."/>
            <person name="Ma J."/>
        </authorList>
    </citation>
    <scope>NUCLEOTIDE SEQUENCE [LARGE SCALE GENOMIC DNA]</scope>
    <source>
        <strain evidence="4">KCTC 33576</strain>
    </source>
</reference>
<dbReference type="PRINTS" id="PR00332">
    <property type="entry name" value="HISTRIAD"/>
</dbReference>
<evidence type="ECO:0000256" key="1">
    <source>
        <dbReference type="PROSITE-ProRule" id="PRU00464"/>
    </source>
</evidence>
<proteinExistence type="predicted"/>
<dbReference type="InterPro" id="IPR011146">
    <property type="entry name" value="HIT-like"/>
</dbReference>
<evidence type="ECO:0000259" key="2">
    <source>
        <dbReference type="PROSITE" id="PS51084"/>
    </source>
</evidence>
<dbReference type="InterPro" id="IPR036265">
    <property type="entry name" value="HIT-like_sf"/>
</dbReference>
<dbReference type="EMBL" id="JBHUOP010000001">
    <property type="protein sequence ID" value="MFD2839164.1"/>
    <property type="molecule type" value="Genomic_DNA"/>
</dbReference>
<evidence type="ECO:0000313" key="4">
    <source>
        <dbReference type="Proteomes" id="UP001597391"/>
    </source>
</evidence>
<keyword evidence="4" id="KW-1185">Reference proteome</keyword>
<dbReference type="Gene3D" id="3.30.428.10">
    <property type="entry name" value="HIT-like"/>
    <property type="match status" value="1"/>
</dbReference>
<organism evidence="3 4">
    <name type="scientific">Populibacterium corticicola</name>
    <dbReference type="NCBI Taxonomy" id="1812826"/>
    <lineage>
        <taxon>Bacteria</taxon>
        <taxon>Bacillati</taxon>
        <taxon>Actinomycetota</taxon>
        <taxon>Actinomycetes</taxon>
        <taxon>Micrococcales</taxon>
        <taxon>Jonesiaceae</taxon>
        <taxon>Populibacterium</taxon>
    </lineage>
</organism>
<feature type="short sequence motif" description="Histidine triad motif" evidence="1">
    <location>
        <begin position="103"/>
        <end position="107"/>
    </location>
</feature>
<dbReference type="PANTHER" id="PTHR23089">
    <property type="entry name" value="HISTIDINE TRIAD HIT PROTEIN"/>
    <property type="match status" value="1"/>
</dbReference>
<dbReference type="Proteomes" id="UP001597391">
    <property type="component" value="Unassembled WGS sequence"/>
</dbReference>
<evidence type="ECO:0000313" key="3">
    <source>
        <dbReference type="EMBL" id="MFD2839164.1"/>
    </source>
</evidence>
<feature type="domain" description="HIT" evidence="2">
    <location>
        <begin position="12"/>
        <end position="119"/>
    </location>
</feature>
<dbReference type="CDD" id="cd01276">
    <property type="entry name" value="PKCI_related"/>
    <property type="match status" value="1"/>
</dbReference>
<name>A0ABW5XBQ8_9MICO</name>
<comment type="caution">
    <text evidence="3">The sequence shown here is derived from an EMBL/GenBank/DDBJ whole genome shotgun (WGS) entry which is preliminary data.</text>
</comment>
<dbReference type="PROSITE" id="PS51084">
    <property type="entry name" value="HIT_2"/>
    <property type="match status" value="1"/>
</dbReference>